<dbReference type="AlphaFoldDB" id="A0A1D2YX56"/>
<dbReference type="GO" id="GO:0008289">
    <property type="term" value="F:lipid binding"/>
    <property type="evidence" value="ECO:0007669"/>
    <property type="project" value="UniProtKB-KW"/>
</dbReference>
<dbReference type="Pfam" id="PF02645">
    <property type="entry name" value="DegV"/>
    <property type="match status" value="1"/>
</dbReference>
<keyword evidence="1" id="KW-0446">Lipid-binding</keyword>
<comment type="caution">
    <text evidence="2">The sequence shown here is derived from an EMBL/GenBank/DDBJ whole genome shotgun (WGS) entry which is preliminary data.</text>
</comment>
<dbReference type="NCBIfam" id="TIGR00762">
    <property type="entry name" value="DegV"/>
    <property type="match status" value="1"/>
</dbReference>
<dbReference type="Gene3D" id="3.40.50.10170">
    <property type="match status" value="1"/>
</dbReference>
<organism evidence="2 3">
    <name type="scientific">Vulcanibacillus modesticaldus</name>
    <dbReference type="NCBI Taxonomy" id="337097"/>
    <lineage>
        <taxon>Bacteria</taxon>
        <taxon>Bacillati</taxon>
        <taxon>Bacillota</taxon>
        <taxon>Bacilli</taxon>
        <taxon>Bacillales</taxon>
        <taxon>Bacillaceae</taxon>
        <taxon>Vulcanibacillus</taxon>
    </lineage>
</organism>
<dbReference type="InterPro" id="IPR050270">
    <property type="entry name" value="DegV_domain_contain"/>
</dbReference>
<sequence length="285" mass="31503">MEKVYVVTDSTADIPKDLIKSLGIEVVPLKVHFEAETYLDGETITANEFYKKLEKSDQLPTTSQPSPLDFVEVYKRLAGGEKAKIVSIHLSSALSGTVQSALLAKTMVEEDGIEVTVIDSKKASYSIGIIVVGVAKAIKEGKNYEEITELARKLVAETQVYFLVESLNYLYKGGRIGRASHLVGSLLNIKPILSLNEHGEVYAIDKVRGRNRATSRILEFFKDFAHNKPVNVGISHAANYDEAKRFEDKLREIFDIQDFVITNIGPVIGTHVGQGTVAITMYPIE</sequence>
<proteinExistence type="predicted"/>
<dbReference type="PROSITE" id="PS51482">
    <property type="entry name" value="DEGV"/>
    <property type="match status" value="1"/>
</dbReference>
<dbReference type="InterPro" id="IPR003797">
    <property type="entry name" value="DegV"/>
</dbReference>
<accession>A0A1D2YX56</accession>
<evidence type="ECO:0000313" key="2">
    <source>
        <dbReference type="EMBL" id="OEG00341.1"/>
    </source>
</evidence>
<dbReference type="InterPro" id="IPR043168">
    <property type="entry name" value="DegV_C"/>
</dbReference>
<protein>
    <submittedName>
        <fullName evidence="2">EDD domain protein</fullName>
    </submittedName>
</protein>
<dbReference type="EMBL" id="MIJF01000001">
    <property type="protein sequence ID" value="OEG00341.1"/>
    <property type="molecule type" value="Genomic_DNA"/>
</dbReference>
<reference evidence="2 3" key="1">
    <citation type="submission" date="2016-09" db="EMBL/GenBank/DDBJ databases">
        <title>Draft genome sequence for the type strain of Vulcanibacillus modesticaldus BR, a strictly anaerobic, moderately thermophilic, and nitrate-reducing bacterium from deep sea-hydrothermal vents of the Mid-Atlantic Ridge.</title>
        <authorList>
            <person name="Abin C.A."/>
            <person name="Hollibaugh J.T."/>
        </authorList>
    </citation>
    <scope>NUCLEOTIDE SEQUENCE [LARGE SCALE GENOMIC DNA]</scope>
    <source>
        <strain evidence="2 3">BR</strain>
    </source>
</reference>
<dbReference type="OrthoDB" id="9780660at2"/>
<dbReference type="RefSeq" id="WP_069655654.1">
    <property type="nucleotide sequence ID" value="NZ_MIJF01000001.1"/>
</dbReference>
<dbReference type="PANTHER" id="PTHR33434:SF2">
    <property type="entry name" value="FATTY ACID-BINDING PROTEIN TM_1468"/>
    <property type="match status" value="1"/>
</dbReference>
<name>A0A1D2YX56_9BACI</name>
<dbReference type="PANTHER" id="PTHR33434">
    <property type="entry name" value="DEGV DOMAIN-CONTAINING PROTEIN DR_1986-RELATED"/>
    <property type="match status" value="1"/>
</dbReference>
<dbReference type="SUPFAM" id="SSF82549">
    <property type="entry name" value="DAK1/DegV-like"/>
    <property type="match status" value="1"/>
</dbReference>
<evidence type="ECO:0000256" key="1">
    <source>
        <dbReference type="ARBA" id="ARBA00023121"/>
    </source>
</evidence>
<keyword evidence="3" id="KW-1185">Reference proteome</keyword>
<dbReference type="Proteomes" id="UP000243739">
    <property type="component" value="Unassembled WGS sequence"/>
</dbReference>
<gene>
    <name evidence="2" type="ORF">BHF71_00070</name>
</gene>
<dbReference type="STRING" id="337097.BHF71_00070"/>
<evidence type="ECO:0000313" key="3">
    <source>
        <dbReference type="Proteomes" id="UP000243739"/>
    </source>
</evidence>
<dbReference type="Gene3D" id="3.30.1180.10">
    <property type="match status" value="1"/>
</dbReference>